<proteinExistence type="predicted"/>
<name>A0A152A4A1_TIELA</name>
<dbReference type="Gene3D" id="3.90.1340.10">
    <property type="entry name" value="Phage tail collar domain"/>
    <property type="match status" value="1"/>
</dbReference>
<gene>
    <name evidence="2" type="ORF">DLAC_02959</name>
</gene>
<evidence type="ECO:0000313" key="3">
    <source>
        <dbReference type="Proteomes" id="UP000076078"/>
    </source>
</evidence>
<dbReference type="InterPro" id="IPR011083">
    <property type="entry name" value="Phage_tail_collar_dom"/>
</dbReference>
<accession>A0A152A4A1</accession>
<evidence type="ECO:0000313" key="2">
    <source>
        <dbReference type="EMBL" id="KYR00897.1"/>
    </source>
</evidence>
<feature type="domain" description="Phage tail collar" evidence="1">
    <location>
        <begin position="444"/>
        <end position="500"/>
    </location>
</feature>
<dbReference type="OrthoDB" id="10062874at2759"/>
<protein>
    <recommendedName>
        <fullName evidence="1">Phage tail collar domain-containing protein</fullName>
    </recommendedName>
</protein>
<dbReference type="AlphaFoldDB" id="A0A152A4A1"/>
<dbReference type="InParanoid" id="A0A152A4A1"/>
<organism evidence="2 3">
    <name type="scientific">Tieghemostelium lacteum</name>
    <name type="common">Slime mold</name>
    <name type="synonym">Dictyostelium lacteum</name>
    <dbReference type="NCBI Taxonomy" id="361077"/>
    <lineage>
        <taxon>Eukaryota</taxon>
        <taxon>Amoebozoa</taxon>
        <taxon>Evosea</taxon>
        <taxon>Eumycetozoa</taxon>
        <taxon>Dictyostelia</taxon>
        <taxon>Dictyosteliales</taxon>
        <taxon>Raperosteliaceae</taxon>
        <taxon>Tieghemostelium</taxon>
    </lineage>
</organism>
<dbReference type="Pfam" id="PF07484">
    <property type="entry name" value="Collar"/>
    <property type="match status" value="1"/>
</dbReference>
<sequence>MEPSESQGSGSLEALKESSITIYDELGNSLRVFESTLNQGRIDGKKWDELKYYVAPQCVLYSKDITQNINENGNFYEYDVTLVAHNQRSFLLAKDTIENYIQSISKNTAYKINHGTVSRMTHNQVYFIFQGLDGAYINPIGKSTENLTLNDEQIITVFVPRSLKTKFEGKFKNRAIQGTMGIQYTSKSINIAKFQLTTEEIEKSSAYQNLTTDGAQFVSANQVKEIMDSTAQEYHIMEYRDPGVPNSVAESAKASFDSLLEVCSIKSDILNSRDSIKEINSALRKGTGLSAEQFQPITTMWDISDQLTTTTNASQANKAIKDYVNSSTNKDRITSEVSAGYGPFSAKAGYEKEMTTSTMSQDYFESENQYNQFMNKYRTEKGVEPRFTSRGLSLLEKSSFQSNIKRCVTSVAYYPIDQMTSLSVPLDIYASNKPSTLQNFGPIGSICAIATDDIPQGYLPCDGSQVSKTDYKVLYTLIGDVYGKSTDTEKFCLPNLQDRSVVGSSSKYPFRSLGGKSTVKLTIEELPSHSHNMDEAGKHTHKIRQEFGSNPDKENNPSLGKYSQITNRSSYAQINIDDNQVTSEGQHGHHIHNTGNGKEFSIQNPYISLKYVIKF</sequence>
<comment type="caution">
    <text evidence="2">The sequence shown here is derived from an EMBL/GenBank/DDBJ whole genome shotgun (WGS) entry which is preliminary data.</text>
</comment>
<dbReference type="EMBL" id="LODT01000013">
    <property type="protein sequence ID" value="KYR00897.1"/>
    <property type="molecule type" value="Genomic_DNA"/>
</dbReference>
<keyword evidence="3" id="KW-1185">Reference proteome</keyword>
<evidence type="ECO:0000259" key="1">
    <source>
        <dbReference type="Pfam" id="PF07484"/>
    </source>
</evidence>
<dbReference type="SUPFAM" id="SSF88874">
    <property type="entry name" value="Receptor-binding domain of short tail fibre protein gp12"/>
    <property type="match status" value="1"/>
</dbReference>
<reference evidence="2 3" key="1">
    <citation type="submission" date="2015-12" db="EMBL/GenBank/DDBJ databases">
        <title>Dictyostelia acquired genes for synthesis and detection of signals that induce cell-type specialization by lateral gene transfer from prokaryotes.</title>
        <authorList>
            <person name="Gloeckner G."/>
            <person name="Schaap P."/>
        </authorList>
    </citation>
    <scope>NUCLEOTIDE SEQUENCE [LARGE SCALE GENOMIC DNA]</scope>
    <source>
        <strain evidence="2 3">TK</strain>
    </source>
</reference>
<dbReference type="InterPro" id="IPR037053">
    <property type="entry name" value="Phage_tail_collar_dom_sf"/>
</dbReference>
<dbReference type="Proteomes" id="UP000076078">
    <property type="component" value="Unassembled WGS sequence"/>
</dbReference>